<dbReference type="EMBL" id="NIVC01000487">
    <property type="protein sequence ID" value="PAA82204.1"/>
    <property type="molecule type" value="Genomic_DNA"/>
</dbReference>
<evidence type="ECO:0000313" key="1">
    <source>
        <dbReference type="EMBL" id="PAA73114.1"/>
    </source>
</evidence>
<comment type="caution">
    <text evidence="2">The sequence shown here is derived from an EMBL/GenBank/DDBJ whole genome shotgun (WGS) entry which is preliminary data.</text>
</comment>
<organism evidence="2 3">
    <name type="scientific">Macrostomum lignano</name>
    <dbReference type="NCBI Taxonomy" id="282301"/>
    <lineage>
        <taxon>Eukaryota</taxon>
        <taxon>Metazoa</taxon>
        <taxon>Spiralia</taxon>
        <taxon>Lophotrochozoa</taxon>
        <taxon>Platyhelminthes</taxon>
        <taxon>Rhabditophora</taxon>
        <taxon>Macrostomorpha</taxon>
        <taxon>Macrostomida</taxon>
        <taxon>Macrostomidae</taxon>
        <taxon>Macrostomum</taxon>
    </lineage>
</organism>
<accession>A0A267G9Y1</accession>
<proteinExistence type="predicted"/>
<protein>
    <submittedName>
        <fullName evidence="2">Uncharacterized protein</fullName>
    </submittedName>
</protein>
<dbReference type="AlphaFoldDB" id="A0A267G9Y1"/>
<dbReference type="EMBL" id="NIVC01001036">
    <property type="protein sequence ID" value="PAA73114.1"/>
    <property type="molecule type" value="Genomic_DNA"/>
</dbReference>
<dbReference type="Proteomes" id="UP000215902">
    <property type="component" value="Unassembled WGS sequence"/>
</dbReference>
<sequence length="62" mass="7403">MPWILICCPFRISCSDCRKARKHAKHRGVREPCCHYHYIYIPGSVPYDQVEQFRTTEMDNSK</sequence>
<evidence type="ECO:0000313" key="3">
    <source>
        <dbReference type="Proteomes" id="UP000215902"/>
    </source>
</evidence>
<name>A0A267G9Y1_9PLAT</name>
<gene>
    <name evidence="1" type="ORF">BOX15_Mlig014578g1</name>
    <name evidence="2" type="ORF">BOX15_Mlig014578g3</name>
</gene>
<keyword evidence="3" id="KW-1185">Reference proteome</keyword>
<reference evidence="2 3" key="1">
    <citation type="submission" date="2017-06" db="EMBL/GenBank/DDBJ databases">
        <title>A platform for efficient transgenesis in Macrostomum lignano, a flatworm model organism for stem cell research.</title>
        <authorList>
            <person name="Berezikov E."/>
        </authorList>
    </citation>
    <scope>NUCLEOTIDE SEQUENCE [LARGE SCALE GENOMIC DNA]</scope>
    <source>
        <strain evidence="2">DV1</strain>
        <tissue evidence="2">Whole organism</tissue>
    </source>
</reference>
<evidence type="ECO:0000313" key="2">
    <source>
        <dbReference type="EMBL" id="PAA82204.1"/>
    </source>
</evidence>